<dbReference type="InterPro" id="IPR036116">
    <property type="entry name" value="FN3_sf"/>
</dbReference>
<keyword evidence="4" id="KW-0675">Receptor</keyword>
<dbReference type="EMBL" id="OY660881">
    <property type="protein sequence ID" value="CAJ1078869.1"/>
    <property type="molecule type" value="Genomic_DNA"/>
</dbReference>
<keyword evidence="2" id="KW-0732">Signal</keyword>
<proteinExistence type="predicted"/>
<dbReference type="SUPFAM" id="SSF49265">
    <property type="entry name" value="Fibronectin type III"/>
    <property type="match status" value="1"/>
</dbReference>
<feature type="transmembrane region" description="Helical" evidence="1">
    <location>
        <begin position="234"/>
        <end position="255"/>
    </location>
</feature>
<dbReference type="Pfam" id="PF01108">
    <property type="entry name" value="Tissue_fac"/>
    <property type="match status" value="1"/>
</dbReference>
<dbReference type="AlphaFoldDB" id="A0AAV1H0F0"/>
<dbReference type="InterPro" id="IPR050650">
    <property type="entry name" value="Type-II_Cytokine-TF_Rcpt"/>
</dbReference>
<name>A0AAV1H0F0_XYRNO</name>
<feature type="chain" id="PRO_5043762969" evidence="2">
    <location>
        <begin position="34"/>
        <end position="307"/>
    </location>
</feature>
<protein>
    <submittedName>
        <fullName evidence="4">Interferon gamma receptor 2 isoform X2</fullName>
    </submittedName>
</protein>
<accession>A0AAV1H0F0</accession>
<reference evidence="4" key="1">
    <citation type="submission" date="2023-08" db="EMBL/GenBank/DDBJ databases">
        <authorList>
            <person name="Alioto T."/>
            <person name="Alioto T."/>
            <person name="Gomez Garrido J."/>
        </authorList>
    </citation>
    <scope>NUCLEOTIDE SEQUENCE</scope>
</reference>
<keyword evidence="1" id="KW-0472">Membrane</keyword>
<evidence type="ECO:0000259" key="3">
    <source>
        <dbReference type="Pfam" id="PF01108"/>
    </source>
</evidence>
<dbReference type="Gene3D" id="2.60.40.10">
    <property type="entry name" value="Immunoglobulins"/>
    <property type="match status" value="1"/>
</dbReference>
<feature type="signal peptide" evidence="2">
    <location>
        <begin position="1"/>
        <end position="33"/>
    </location>
</feature>
<evidence type="ECO:0000256" key="2">
    <source>
        <dbReference type="SAM" id="SignalP"/>
    </source>
</evidence>
<dbReference type="PANTHER" id="PTHR20859">
    <property type="entry name" value="INTERFERON/INTERLEUKIN RECEPTOR"/>
    <property type="match status" value="1"/>
</dbReference>
<dbReference type="Proteomes" id="UP001178508">
    <property type="component" value="Chromosome 18"/>
</dbReference>
<evidence type="ECO:0000313" key="5">
    <source>
        <dbReference type="Proteomes" id="UP001178508"/>
    </source>
</evidence>
<dbReference type="InterPro" id="IPR013783">
    <property type="entry name" value="Ig-like_fold"/>
</dbReference>
<evidence type="ECO:0000313" key="4">
    <source>
        <dbReference type="EMBL" id="CAJ1078869.1"/>
    </source>
</evidence>
<dbReference type="PANTHER" id="PTHR20859:SF53">
    <property type="entry name" value="INTERLEUKIN-22 RECEPTOR SUBUNIT ALPHA-1"/>
    <property type="match status" value="1"/>
</dbReference>
<gene>
    <name evidence="4" type="ORF">XNOV1_A043001</name>
</gene>
<dbReference type="GO" id="GO:0005886">
    <property type="term" value="C:plasma membrane"/>
    <property type="evidence" value="ECO:0007669"/>
    <property type="project" value="TreeGrafter"/>
</dbReference>
<organism evidence="4 5">
    <name type="scientific">Xyrichtys novacula</name>
    <name type="common">Pearly razorfish</name>
    <name type="synonym">Hemipteronotus novacula</name>
    <dbReference type="NCBI Taxonomy" id="13765"/>
    <lineage>
        <taxon>Eukaryota</taxon>
        <taxon>Metazoa</taxon>
        <taxon>Chordata</taxon>
        <taxon>Craniata</taxon>
        <taxon>Vertebrata</taxon>
        <taxon>Euteleostomi</taxon>
        <taxon>Actinopterygii</taxon>
        <taxon>Neopterygii</taxon>
        <taxon>Teleostei</taxon>
        <taxon>Neoteleostei</taxon>
        <taxon>Acanthomorphata</taxon>
        <taxon>Eupercaria</taxon>
        <taxon>Labriformes</taxon>
        <taxon>Labridae</taxon>
        <taxon>Xyrichtys</taxon>
    </lineage>
</organism>
<keyword evidence="1" id="KW-0812">Transmembrane</keyword>
<sequence>MRQKCLECRYSLINEARMIFMVLLAQTVLSALGEEPPAPPQDVHLQNWLLTWTPPPEETAELTYTVQSSFHDDAWKGIDTWKDIPTCAHRSFTSCNVTLTAAESRHGCAMLRVVAERRGLTSKPALACSLRADSCTPEVSLSARPGSLTVHLSRDHRLVESHADHAGHRVYVGIEGEEVEELDSTSSLTLRQLQEGQRYCAQVGFILYNKSLGPPTCPKCELIPNKDAEMNPGVIVGAVLVLFVLIMVTMYVLIYHSGKIKRWLRLPYTIPDDFRMLQPLPIPTCSPTEEHFEEITCVTPVEGEVTS</sequence>
<evidence type="ECO:0000256" key="1">
    <source>
        <dbReference type="SAM" id="Phobius"/>
    </source>
</evidence>
<dbReference type="CDD" id="cd00063">
    <property type="entry name" value="FN3"/>
    <property type="match status" value="1"/>
</dbReference>
<dbReference type="GO" id="GO:0004896">
    <property type="term" value="F:cytokine receptor activity"/>
    <property type="evidence" value="ECO:0007669"/>
    <property type="project" value="TreeGrafter"/>
</dbReference>
<dbReference type="InterPro" id="IPR003961">
    <property type="entry name" value="FN3_dom"/>
</dbReference>
<keyword evidence="1" id="KW-1133">Transmembrane helix</keyword>
<keyword evidence="5" id="KW-1185">Reference proteome</keyword>
<feature type="domain" description="Fibronectin type-III" evidence="3">
    <location>
        <begin position="18"/>
        <end position="123"/>
    </location>
</feature>